<evidence type="ECO:0000256" key="14">
    <source>
        <dbReference type="SAM" id="MobiDB-lite"/>
    </source>
</evidence>
<dbReference type="AlphaFoldDB" id="A0AA39YQ27"/>
<dbReference type="FunFam" id="1.20.930.10:FF:000007">
    <property type="entry name" value="Transcription elongation factor S-II"/>
    <property type="match status" value="1"/>
</dbReference>
<dbReference type="InterPro" id="IPR003617">
    <property type="entry name" value="TFIIS/CRSP70_N_sub"/>
</dbReference>
<comment type="caution">
    <text evidence="18">The sequence shown here is derived from an EMBL/GenBank/DDBJ whole genome shotgun (WGS) entry which is preliminary data.</text>
</comment>
<name>A0AA39YQ27_9PEZI</name>
<evidence type="ECO:0000256" key="12">
    <source>
        <dbReference type="PROSITE-ProRule" id="PRU00649"/>
    </source>
</evidence>
<evidence type="ECO:0000256" key="4">
    <source>
        <dbReference type="ARBA" id="ARBA00022771"/>
    </source>
</evidence>
<dbReference type="CDD" id="cd13749">
    <property type="entry name" value="Zn-ribbon_TFIIS"/>
    <property type="match status" value="1"/>
</dbReference>
<dbReference type="GO" id="GO:0008270">
    <property type="term" value="F:zinc ion binding"/>
    <property type="evidence" value="ECO:0007669"/>
    <property type="project" value="UniProtKB-UniRule"/>
</dbReference>
<dbReference type="Pfam" id="PF08711">
    <property type="entry name" value="Med26"/>
    <property type="match status" value="1"/>
</dbReference>
<dbReference type="Proteomes" id="UP001174936">
    <property type="component" value="Unassembled WGS sequence"/>
</dbReference>
<dbReference type="Gene3D" id="1.10.472.30">
    <property type="entry name" value="Transcription elongation factor S-II, central domain"/>
    <property type="match status" value="1"/>
</dbReference>
<dbReference type="NCBIfam" id="TIGR01385">
    <property type="entry name" value="TFSII"/>
    <property type="match status" value="1"/>
</dbReference>
<dbReference type="EMBL" id="JAULSV010000001">
    <property type="protein sequence ID" value="KAK0656611.1"/>
    <property type="molecule type" value="Genomic_DNA"/>
</dbReference>
<dbReference type="Pfam" id="PF07500">
    <property type="entry name" value="TFIIS_M"/>
    <property type="match status" value="1"/>
</dbReference>
<protein>
    <recommendedName>
        <fullName evidence="13">Transcription elongation factor</fullName>
    </recommendedName>
</protein>
<dbReference type="GO" id="GO:0005634">
    <property type="term" value="C:nucleus"/>
    <property type="evidence" value="ECO:0007669"/>
    <property type="project" value="UniProtKB-SubCell"/>
</dbReference>
<dbReference type="Gene3D" id="1.20.930.10">
    <property type="entry name" value="Conserved domain common to transcription factors TFIIS, elongin A, CRSP70"/>
    <property type="match status" value="1"/>
</dbReference>
<evidence type="ECO:0000256" key="6">
    <source>
        <dbReference type="ARBA" id="ARBA00023015"/>
    </source>
</evidence>
<evidence type="ECO:0000256" key="11">
    <source>
        <dbReference type="PROSITE-ProRule" id="PRU00472"/>
    </source>
</evidence>
<keyword evidence="3 13" id="KW-0479">Metal-binding</keyword>
<evidence type="ECO:0000256" key="2">
    <source>
        <dbReference type="ARBA" id="ARBA00009647"/>
    </source>
</evidence>
<evidence type="ECO:0000256" key="3">
    <source>
        <dbReference type="ARBA" id="ARBA00022723"/>
    </source>
</evidence>
<keyword evidence="9 12" id="KW-0539">Nucleus</keyword>
<dbReference type="SUPFAM" id="SSF47676">
    <property type="entry name" value="Conserved domain common to transcription factors TFIIS, elongin A, CRSP70"/>
    <property type="match status" value="1"/>
</dbReference>
<evidence type="ECO:0000259" key="15">
    <source>
        <dbReference type="PROSITE" id="PS51133"/>
    </source>
</evidence>
<dbReference type="PROSITE" id="PS51133">
    <property type="entry name" value="ZF_TFIIS_2"/>
    <property type="match status" value="1"/>
</dbReference>
<dbReference type="InterPro" id="IPR006289">
    <property type="entry name" value="TFSII"/>
</dbReference>
<dbReference type="GO" id="GO:0031564">
    <property type="term" value="P:transcription antitermination"/>
    <property type="evidence" value="ECO:0007669"/>
    <property type="project" value="TreeGrafter"/>
</dbReference>
<dbReference type="SMART" id="SM00510">
    <property type="entry name" value="TFS2M"/>
    <property type="match status" value="1"/>
</dbReference>
<dbReference type="GO" id="GO:0006368">
    <property type="term" value="P:transcription elongation by RNA polymerase II"/>
    <property type="evidence" value="ECO:0007669"/>
    <property type="project" value="InterPro"/>
</dbReference>
<evidence type="ECO:0000256" key="7">
    <source>
        <dbReference type="ARBA" id="ARBA00023125"/>
    </source>
</evidence>
<feature type="domain" description="TFIIS central" evidence="17">
    <location>
        <begin position="128"/>
        <end position="242"/>
    </location>
</feature>
<accession>A0AA39YQ27</accession>
<dbReference type="InterPro" id="IPR035100">
    <property type="entry name" value="TF_IIS-typ"/>
</dbReference>
<dbReference type="PANTHER" id="PTHR11477">
    <property type="entry name" value="TRANSCRIPTION FACTOR S-II ZINC FINGER DOMAIN-CONTAINING PROTEIN"/>
    <property type="match status" value="1"/>
</dbReference>
<dbReference type="GO" id="GO:0031440">
    <property type="term" value="P:regulation of mRNA 3'-end processing"/>
    <property type="evidence" value="ECO:0007669"/>
    <property type="project" value="TreeGrafter"/>
</dbReference>
<evidence type="ECO:0000256" key="1">
    <source>
        <dbReference type="ARBA" id="ARBA00004123"/>
    </source>
</evidence>
<dbReference type="Gene3D" id="2.20.25.10">
    <property type="match status" value="1"/>
</dbReference>
<dbReference type="InterPro" id="IPR003618">
    <property type="entry name" value="TFIIS_cen_dom"/>
</dbReference>
<dbReference type="PROSITE" id="PS00466">
    <property type="entry name" value="ZF_TFIIS_1"/>
    <property type="match status" value="1"/>
</dbReference>
<feature type="region of interest" description="Disordered" evidence="14">
    <location>
        <begin position="82"/>
        <end position="113"/>
    </location>
</feature>
<evidence type="ECO:0000256" key="8">
    <source>
        <dbReference type="ARBA" id="ARBA00023163"/>
    </source>
</evidence>
<evidence type="ECO:0000259" key="16">
    <source>
        <dbReference type="PROSITE" id="PS51319"/>
    </source>
</evidence>
<dbReference type="SUPFAM" id="SSF57783">
    <property type="entry name" value="Zinc beta-ribbon"/>
    <property type="match status" value="1"/>
</dbReference>
<feature type="domain" description="TFIIS-type" evidence="15">
    <location>
        <begin position="245"/>
        <end position="285"/>
    </location>
</feature>
<dbReference type="SUPFAM" id="SSF46942">
    <property type="entry name" value="Elongation factor TFIIS domain 2"/>
    <property type="match status" value="1"/>
</dbReference>
<dbReference type="PIRSF" id="PIRSF006704">
    <property type="entry name" value="TF_IIS"/>
    <property type="match status" value="1"/>
</dbReference>
<dbReference type="FunFam" id="1.10.472.30:FF:000003">
    <property type="entry name" value="Transcription elongation factor S-II"/>
    <property type="match status" value="1"/>
</dbReference>
<evidence type="ECO:0000313" key="19">
    <source>
        <dbReference type="Proteomes" id="UP001174936"/>
    </source>
</evidence>
<keyword evidence="6 13" id="KW-0805">Transcription regulation</keyword>
<comment type="function">
    <text evidence="10">Necessary for efficient RNA polymerase II transcription elongation past template-encoded arresting sites. The arresting sites in DNA have the property of trapping a certain fraction of elongating RNA polymerases that pass through, resulting in locked ternary complexes. Cleavage of the nascent transcript by S-II allows the resumption of elongation from the new 3'-terminus.</text>
</comment>
<feature type="domain" description="TFIIS N-terminal" evidence="16">
    <location>
        <begin position="5"/>
        <end position="81"/>
    </location>
</feature>
<keyword evidence="7 13" id="KW-0238">DNA-binding</keyword>
<evidence type="ECO:0000259" key="17">
    <source>
        <dbReference type="PROSITE" id="PS51321"/>
    </source>
</evidence>
<comment type="similarity">
    <text evidence="2 13">Belongs to the TFS-II family.</text>
</comment>
<keyword evidence="8 13" id="KW-0804">Transcription</keyword>
<dbReference type="PROSITE" id="PS51319">
    <property type="entry name" value="TFIIS_N"/>
    <property type="match status" value="1"/>
</dbReference>
<comment type="subcellular location">
    <subcellularLocation>
        <location evidence="1 12 13">Nucleus</location>
    </subcellularLocation>
</comment>
<evidence type="ECO:0000313" key="18">
    <source>
        <dbReference type="EMBL" id="KAK0656611.1"/>
    </source>
</evidence>
<gene>
    <name evidence="18" type="ORF">B0T16DRAFT_318574</name>
</gene>
<proteinExistence type="inferred from homology"/>
<dbReference type="InterPro" id="IPR035441">
    <property type="entry name" value="TFIIS/LEDGF_dom_sf"/>
</dbReference>
<dbReference type="GO" id="GO:0000977">
    <property type="term" value="F:RNA polymerase II transcription regulatory region sequence-specific DNA binding"/>
    <property type="evidence" value="ECO:0007669"/>
    <property type="project" value="TreeGrafter"/>
</dbReference>
<dbReference type="GO" id="GO:0006362">
    <property type="term" value="P:transcription elongation by RNA polymerase I"/>
    <property type="evidence" value="ECO:0007669"/>
    <property type="project" value="TreeGrafter"/>
</dbReference>
<organism evidence="18 19">
    <name type="scientific">Cercophora newfieldiana</name>
    <dbReference type="NCBI Taxonomy" id="92897"/>
    <lineage>
        <taxon>Eukaryota</taxon>
        <taxon>Fungi</taxon>
        <taxon>Dikarya</taxon>
        <taxon>Ascomycota</taxon>
        <taxon>Pezizomycotina</taxon>
        <taxon>Sordariomycetes</taxon>
        <taxon>Sordariomycetidae</taxon>
        <taxon>Sordariales</taxon>
        <taxon>Lasiosphaeriaceae</taxon>
        <taxon>Cercophora</taxon>
    </lineage>
</organism>
<dbReference type="InterPro" id="IPR001222">
    <property type="entry name" value="Znf_TFIIS"/>
</dbReference>
<evidence type="ECO:0000256" key="13">
    <source>
        <dbReference type="RuleBase" id="RU368078"/>
    </source>
</evidence>
<dbReference type="SMART" id="SM00509">
    <property type="entry name" value="TFS2N"/>
    <property type="match status" value="1"/>
</dbReference>
<evidence type="ECO:0000256" key="9">
    <source>
        <dbReference type="ARBA" id="ARBA00023242"/>
    </source>
</evidence>
<dbReference type="FunFam" id="2.20.25.10:FF:000001">
    <property type="entry name" value="Probable Transcription elongation factor S-II"/>
    <property type="match status" value="1"/>
</dbReference>
<dbReference type="InterPro" id="IPR017923">
    <property type="entry name" value="TFIIS_N"/>
</dbReference>
<dbReference type="GO" id="GO:0001139">
    <property type="term" value="F:RNA polymerase II complex recruiting activity"/>
    <property type="evidence" value="ECO:0007669"/>
    <property type="project" value="TreeGrafter"/>
</dbReference>
<evidence type="ECO:0000256" key="5">
    <source>
        <dbReference type="ARBA" id="ARBA00022833"/>
    </source>
</evidence>
<dbReference type="PANTHER" id="PTHR11477:SF0">
    <property type="entry name" value="IP08861P-RELATED"/>
    <property type="match status" value="1"/>
</dbReference>
<dbReference type="SMART" id="SM00440">
    <property type="entry name" value="ZnF_C2C2"/>
    <property type="match status" value="1"/>
</dbReference>
<keyword evidence="4 11" id="KW-0863">Zinc-finger</keyword>
<keyword evidence="5 13" id="KW-0862">Zinc</keyword>
<reference evidence="18" key="1">
    <citation type="submission" date="2023-06" db="EMBL/GenBank/DDBJ databases">
        <title>Genome-scale phylogeny and comparative genomics of the fungal order Sordariales.</title>
        <authorList>
            <consortium name="Lawrence Berkeley National Laboratory"/>
            <person name="Hensen N."/>
            <person name="Bonometti L."/>
            <person name="Westerberg I."/>
            <person name="Brannstrom I.O."/>
            <person name="Guillou S."/>
            <person name="Cros-Aarteil S."/>
            <person name="Calhoun S."/>
            <person name="Haridas S."/>
            <person name="Kuo A."/>
            <person name="Mondo S."/>
            <person name="Pangilinan J."/>
            <person name="Riley R."/>
            <person name="Labutti K."/>
            <person name="Andreopoulos B."/>
            <person name="Lipzen A."/>
            <person name="Chen C."/>
            <person name="Yanf M."/>
            <person name="Daum C."/>
            <person name="Ng V."/>
            <person name="Clum A."/>
            <person name="Steindorff A."/>
            <person name="Ohm R."/>
            <person name="Martin F."/>
            <person name="Silar P."/>
            <person name="Natvig D."/>
            <person name="Lalanne C."/>
            <person name="Gautier V."/>
            <person name="Ament-Velasquez S.L."/>
            <person name="Kruys A."/>
            <person name="Hutchinson M.I."/>
            <person name="Powell A.J."/>
            <person name="Barry K."/>
            <person name="Miller A.N."/>
            <person name="Grigoriev I.V."/>
            <person name="Debuchy R."/>
            <person name="Gladieux P."/>
            <person name="Thoren M.H."/>
            <person name="Johannesson H."/>
        </authorList>
    </citation>
    <scope>NUCLEOTIDE SEQUENCE</scope>
    <source>
        <strain evidence="18">SMH2532-1</strain>
    </source>
</reference>
<sequence length="356" mass="39796">MDDRELTQRIKALAKALTSEPPTTVVKLMEDLKKDTAPTEEQLRSTKAGVTVGRLRSHANRDIARVAGEIVQKWKKNVDAAKDAKKKKEATASPAPAGSSMSKPYEGDTEKRHFKLDKVDTKRTHSDSRNNSIGLLYNGLAYQNRESVEEVVARAVEVEEACFTAFKGETAQYRAKLRTLFTCLKRKDNAKLRQRVLLGEIPAGRFVVMTDKELASDEQRAKDEELQKENMKKAQVPMAEKSISDALKCGKCGQKKVSYSQAQTRSADEPMTTFCECTVCGNRWKVSLLTILRMTSNADNTILSSPERSTLSVLVIFIFITRGATGWVRLVGWRSACMGFYILHFLSSVDRSCRTA</sequence>
<dbReference type="InterPro" id="IPR036575">
    <property type="entry name" value="TFIIS_cen_dom_sf"/>
</dbReference>
<dbReference type="PROSITE" id="PS51321">
    <property type="entry name" value="TFIIS_CENTRAL"/>
    <property type="match status" value="1"/>
</dbReference>
<evidence type="ECO:0000256" key="10">
    <source>
        <dbReference type="ARBA" id="ARBA00025408"/>
    </source>
</evidence>
<dbReference type="Pfam" id="PF01096">
    <property type="entry name" value="Zn_ribbon_TFIIS"/>
    <property type="match status" value="1"/>
</dbReference>
<keyword evidence="19" id="KW-1185">Reference proteome</keyword>